<dbReference type="EMBL" id="BK014713">
    <property type="protein sequence ID" value="DAD69011.1"/>
    <property type="molecule type" value="Genomic_DNA"/>
</dbReference>
<proteinExistence type="predicted"/>
<name>A0A8S5LGK5_9CAUD</name>
<evidence type="ECO:0000256" key="1">
    <source>
        <dbReference type="SAM" id="Phobius"/>
    </source>
</evidence>
<organism evidence="2">
    <name type="scientific">Siphoviridae sp. ctDo63</name>
    <dbReference type="NCBI Taxonomy" id="2823571"/>
    <lineage>
        <taxon>Viruses</taxon>
        <taxon>Duplodnaviria</taxon>
        <taxon>Heunggongvirae</taxon>
        <taxon>Uroviricota</taxon>
        <taxon>Caudoviricetes</taxon>
    </lineage>
</organism>
<keyword evidence="1" id="KW-0812">Transmembrane</keyword>
<reference evidence="2" key="1">
    <citation type="journal article" date="2021" name="Proc. Natl. Acad. Sci. U.S.A.">
        <title>A Catalog of Tens of Thousands of Viruses from Human Metagenomes Reveals Hidden Associations with Chronic Diseases.</title>
        <authorList>
            <person name="Tisza M.J."/>
            <person name="Buck C.B."/>
        </authorList>
    </citation>
    <scope>NUCLEOTIDE SEQUENCE</scope>
    <source>
        <strain evidence="2">CtDo63</strain>
    </source>
</reference>
<feature type="transmembrane region" description="Helical" evidence="1">
    <location>
        <begin position="88"/>
        <end position="107"/>
    </location>
</feature>
<protein>
    <submittedName>
        <fullName evidence="2">Uncharacterized protein</fullName>
    </submittedName>
</protein>
<accession>A0A8S5LGK5</accession>
<keyword evidence="1" id="KW-1133">Transmembrane helix</keyword>
<evidence type="ECO:0000313" key="2">
    <source>
        <dbReference type="EMBL" id="DAD69011.1"/>
    </source>
</evidence>
<sequence length="109" mass="12268">MKIEITGEPKEIAALVLAVQERQSQEQEQQHQIFCQFARDPAPVFDKAPDNEFMLKRDGVELQRYMGSEIGNILHLMNLTEDELKKKFLATISIAGIALVISLIILATS</sequence>
<keyword evidence="1" id="KW-0472">Membrane</keyword>